<name>A0A9E6ZYH0_9FLAO</name>
<protein>
    <submittedName>
        <fullName evidence="8">Biopolymer transporter ExbD</fullName>
    </submittedName>
</protein>
<dbReference type="PANTHER" id="PTHR30558:SF3">
    <property type="entry name" value="BIOPOLYMER TRANSPORT PROTEIN EXBD-RELATED"/>
    <property type="match status" value="1"/>
</dbReference>
<evidence type="ECO:0000256" key="5">
    <source>
        <dbReference type="ARBA" id="ARBA00022989"/>
    </source>
</evidence>
<reference evidence="8" key="1">
    <citation type="submission" date="2022-03" db="EMBL/GenBank/DDBJ databases">
        <title>Description of Abyssus ytuae gen. nov., sp. nov., a novel member of the family Flavobacteriaceae isolated from the sediment of Mariana Trench.</title>
        <authorList>
            <person name="Zhang J."/>
            <person name="Xu X."/>
        </authorList>
    </citation>
    <scope>NUCLEOTIDE SEQUENCE</scope>
    <source>
        <strain evidence="8">MT3330</strain>
    </source>
</reference>
<keyword evidence="6" id="KW-0472">Membrane</keyword>
<keyword evidence="3" id="KW-1003">Cell membrane</keyword>
<dbReference type="GO" id="GO:0005886">
    <property type="term" value="C:plasma membrane"/>
    <property type="evidence" value="ECO:0007669"/>
    <property type="project" value="UniProtKB-SubCell"/>
</dbReference>
<dbReference type="RefSeq" id="WP_255843041.1">
    <property type="nucleotide sequence ID" value="NZ_CP094358.1"/>
</dbReference>
<dbReference type="GO" id="GO:0022857">
    <property type="term" value="F:transmembrane transporter activity"/>
    <property type="evidence" value="ECO:0007669"/>
    <property type="project" value="InterPro"/>
</dbReference>
<evidence type="ECO:0000256" key="3">
    <source>
        <dbReference type="ARBA" id="ARBA00022475"/>
    </source>
</evidence>
<evidence type="ECO:0000256" key="4">
    <source>
        <dbReference type="ARBA" id="ARBA00022692"/>
    </source>
</evidence>
<keyword evidence="4 7" id="KW-0812">Transmembrane</keyword>
<proteinExistence type="inferred from homology"/>
<comment type="similarity">
    <text evidence="2 7">Belongs to the ExbD/TolR family.</text>
</comment>
<keyword evidence="9" id="KW-1185">Reference proteome</keyword>
<gene>
    <name evidence="8" type="ORF">MQE35_17540</name>
</gene>
<comment type="subcellular location">
    <subcellularLocation>
        <location evidence="1">Cell membrane</location>
        <topology evidence="1">Single-pass membrane protein</topology>
    </subcellularLocation>
    <subcellularLocation>
        <location evidence="7">Cell membrane</location>
        <topology evidence="7">Single-pass type II membrane protein</topology>
    </subcellularLocation>
</comment>
<evidence type="ECO:0000256" key="1">
    <source>
        <dbReference type="ARBA" id="ARBA00004162"/>
    </source>
</evidence>
<evidence type="ECO:0000256" key="2">
    <source>
        <dbReference type="ARBA" id="ARBA00005811"/>
    </source>
</evidence>
<evidence type="ECO:0000313" key="8">
    <source>
        <dbReference type="EMBL" id="UOB17527.1"/>
    </source>
</evidence>
<keyword evidence="7" id="KW-0813">Transport</keyword>
<dbReference type="AlphaFoldDB" id="A0A9E6ZYH0"/>
<evidence type="ECO:0000256" key="7">
    <source>
        <dbReference type="RuleBase" id="RU003879"/>
    </source>
</evidence>
<organism evidence="8 9">
    <name type="scientific">Abyssalbus ytuae</name>
    <dbReference type="NCBI Taxonomy" id="2926907"/>
    <lineage>
        <taxon>Bacteria</taxon>
        <taxon>Pseudomonadati</taxon>
        <taxon>Bacteroidota</taxon>
        <taxon>Flavobacteriia</taxon>
        <taxon>Flavobacteriales</taxon>
        <taxon>Flavobacteriaceae</taxon>
        <taxon>Abyssalbus</taxon>
    </lineage>
</organism>
<keyword evidence="7" id="KW-0653">Protein transport</keyword>
<dbReference type="GO" id="GO:0015031">
    <property type="term" value="P:protein transport"/>
    <property type="evidence" value="ECO:0007669"/>
    <property type="project" value="UniProtKB-KW"/>
</dbReference>
<dbReference type="PANTHER" id="PTHR30558">
    <property type="entry name" value="EXBD MEMBRANE COMPONENT OF PMF-DRIVEN MACROMOLECULE IMPORT SYSTEM"/>
    <property type="match status" value="1"/>
</dbReference>
<dbReference type="InterPro" id="IPR003400">
    <property type="entry name" value="ExbD"/>
</dbReference>
<sequence length="181" mass="20214">MKTSVNPVNAGSMADIAFLLLIFFLVSTTIQNDVGINQKLPARCEGDCTGNIKENNILEISLNKMNQVMVKGKIIPFQELKEALITFVDNNKDKSCTYCNGKSIKTLSDHPTKAVISLKTDRETSYKTFVTVQNILAGGYNELRNTYALKIYDKGLEDLNEKELKEVQKAYPKVISEAEVN</sequence>
<dbReference type="Proteomes" id="UP000831290">
    <property type="component" value="Chromosome"/>
</dbReference>
<evidence type="ECO:0000313" key="9">
    <source>
        <dbReference type="Proteomes" id="UP000831290"/>
    </source>
</evidence>
<evidence type="ECO:0000256" key="6">
    <source>
        <dbReference type="ARBA" id="ARBA00023136"/>
    </source>
</evidence>
<keyword evidence="5" id="KW-1133">Transmembrane helix</keyword>
<dbReference type="EMBL" id="CP094358">
    <property type="protein sequence ID" value="UOB17527.1"/>
    <property type="molecule type" value="Genomic_DNA"/>
</dbReference>
<dbReference type="KEGG" id="fbm:MQE35_17540"/>
<accession>A0A9E6ZYH0</accession>
<dbReference type="Pfam" id="PF02472">
    <property type="entry name" value="ExbD"/>
    <property type="match status" value="1"/>
</dbReference>